<feature type="transmembrane region" description="Helical" evidence="7">
    <location>
        <begin position="367"/>
        <end position="391"/>
    </location>
</feature>
<dbReference type="AlphaFoldDB" id="A0A087V0C7"/>
<feature type="region of interest" description="Disordered" evidence="6">
    <location>
        <begin position="37"/>
        <end position="71"/>
    </location>
</feature>
<gene>
    <name evidence="9" type="ORF">X975_09424</name>
</gene>
<evidence type="ECO:0000313" key="9">
    <source>
        <dbReference type="EMBL" id="KFM83066.1"/>
    </source>
</evidence>
<dbReference type="EMBL" id="KK122590">
    <property type="protein sequence ID" value="KFM83066.1"/>
    <property type="molecule type" value="Genomic_DNA"/>
</dbReference>
<proteinExistence type="predicted"/>
<evidence type="ECO:0000256" key="5">
    <source>
        <dbReference type="ARBA" id="ARBA00023136"/>
    </source>
</evidence>
<feature type="transmembrane region" description="Helical" evidence="7">
    <location>
        <begin position="398"/>
        <end position="416"/>
    </location>
</feature>
<dbReference type="PANTHER" id="PTHR43568">
    <property type="entry name" value="P PROTEIN"/>
    <property type="match status" value="1"/>
</dbReference>
<feature type="non-terminal residue" evidence="9">
    <location>
        <position position="811"/>
    </location>
</feature>
<keyword evidence="5 7" id="KW-0472">Membrane</keyword>
<keyword evidence="2" id="KW-0813">Transport</keyword>
<dbReference type="GO" id="GO:0055085">
    <property type="term" value="P:transmembrane transport"/>
    <property type="evidence" value="ECO:0007669"/>
    <property type="project" value="InterPro"/>
</dbReference>
<evidence type="ECO:0000256" key="2">
    <source>
        <dbReference type="ARBA" id="ARBA00022448"/>
    </source>
</evidence>
<evidence type="ECO:0000313" key="10">
    <source>
        <dbReference type="Proteomes" id="UP000054359"/>
    </source>
</evidence>
<feature type="transmembrane region" description="Helical" evidence="7">
    <location>
        <begin position="740"/>
        <end position="764"/>
    </location>
</feature>
<feature type="transmembrane region" description="Helical" evidence="7">
    <location>
        <begin position="651"/>
        <end position="677"/>
    </location>
</feature>
<dbReference type="Proteomes" id="UP000054359">
    <property type="component" value="Unassembled WGS sequence"/>
</dbReference>
<evidence type="ECO:0000256" key="6">
    <source>
        <dbReference type="SAM" id="MobiDB-lite"/>
    </source>
</evidence>
<keyword evidence="10" id="KW-1185">Reference proteome</keyword>
<feature type="transmembrane region" description="Helical" evidence="7">
    <location>
        <begin position="330"/>
        <end position="347"/>
    </location>
</feature>
<reference evidence="9 10" key="1">
    <citation type="submission" date="2013-11" db="EMBL/GenBank/DDBJ databases">
        <title>Genome sequencing of Stegodyphus mimosarum.</title>
        <authorList>
            <person name="Bechsgaard J."/>
        </authorList>
    </citation>
    <scope>NUCLEOTIDE SEQUENCE [LARGE SCALE GENOMIC DNA]</scope>
</reference>
<feature type="transmembrane region" description="Helical" evidence="7">
    <location>
        <begin position="488"/>
        <end position="507"/>
    </location>
</feature>
<dbReference type="InterPro" id="IPR051475">
    <property type="entry name" value="Diverse_Ion_Transporter"/>
</dbReference>
<dbReference type="PANTHER" id="PTHR43568:SF1">
    <property type="entry name" value="P PROTEIN"/>
    <property type="match status" value="1"/>
</dbReference>
<evidence type="ECO:0000256" key="4">
    <source>
        <dbReference type="ARBA" id="ARBA00022989"/>
    </source>
</evidence>
<dbReference type="OMA" id="HHEETAM"/>
<feature type="transmembrane region" description="Helical" evidence="7">
    <location>
        <begin position="304"/>
        <end position="323"/>
    </location>
</feature>
<dbReference type="InterPro" id="IPR004680">
    <property type="entry name" value="Cit_transptr-like_dom"/>
</dbReference>
<feature type="domain" description="Citrate transporter-like" evidence="8">
    <location>
        <begin position="318"/>
        <end position="747"/>
    </location>
</feature>
<evidence type="ECO:0000256" key="1">
    <source>
        <dbReference type="ARBA" id="ARBA00004141"/>
    </source>
</evidence>
<accession>A0A087V0C7</accession>
<organism evidence="9 10">
    <name type="scientific">Stegodyphus mimosarum</name>
    <name type="common">African social velvet spider</name>
    <dbReference type="NCBI Taxonomy" id="407821"/>
    <lineage>
        <taxon>Eukaryota</taxon>
        <taxon>Metazoa</taxon>
        <taxon>Ecdysozoa</taxon>
        <taxon>Arthropoda</taxon>
        <taxon>Chelicerata</taxon>
        <taxon>Arachnida</taxon>
        <taxon>Araneae</taxon>
        <taxon>Araneomorphae</taxon>
        <taxon>Entelegynae</taxon>
        <taxon>Eresoidea</taxon>
        <taxon>Eresidae</taxon>
        <taxon>Stegodyphus</taxon>
    </lineage>
</organism>
<dbReference type="OrthoDB" id="442352at2759"/>
<dbReference type="Pfam" id="PF03600">
    <property type="entry name" value="CitMHS"/>
    <property type="match status" value="1"/>
</dbReference>
<evidence type="ECO:0000256" key="7">
    <source>
        <dbReference type="SAM" id="Phobius"/>
    </source>
</evidence>
<dbReference type="GO" id="GO:0016020">
    <property type="term" value="C:membrane"/>
    <property type="evidence" value="ECO:0007669"/>
    <property type="project" value="UniProtKB-SubCell"/>
</dbReference>
<dbReference type="CDD" id="cd01116">
    <property type="entry name" value="P_permease"/>
    <property type="match status" value="1"/>
</dbReference>
<feature type="transmembrane region" description="Helical" evidence="7">
    <location>
        <begin position="693"/>
        <end position="711"/>
    </location>
</feature>
<sequence length="811" mass="89661">MFKLCIPCETWGILVKELIIHLWILEEMEETNNKMKLSVEENASSRSDTSGSDTYQPSPSKSKSPTIHSDPKMAGIFTGAIRKMTSGSSTGSSENTPLLNGSQEGPCYAYSFVNNSSGDAGVDASQSSLRSSDTQNEEQKKLPTILKNAKLVVIMAVMIFCVVSLCFFKVHEGTWNTVAFYSGQPAYLNVTEEVTFPKEIVQLVVKGPFLPGESYSLAQDFVRFQLYKISENGTRKRISKTWRILLSPESHENSIDSIVVTHDFNLGPHDKSESKIYQLVISTNRDDNYVSMSVNLSVHPKLPVGQVIVAVCVLIGLYILIIFELVHRTLAAMVGATTAVSCLAIFGERPSLDEVLSWVDVETLSLLFGMMVLVSILCETGFFDYVAVLTYRIARGKVWPLITGLCLVTAVLSAFLDNVTTTLLMSAVAIRLCEAMNIDPKHMLISMVIFSNIGGTATPIGDPPNVIIISNKKISAAGIGFSSFTVHMLPAVVLCLAATYILIRIMYRDMSTLRFSEPPEVVELKHEIEVWKKAYSSLSGYSRDEDTVRAILRRKITVLETLLRKKLYDSKISEDDYKASLKELTSTFKVKNSSLLLKSGIVIGIVIIFFFLESIPQLNLSIGWIAILGAICLLVLADFDELESVLNRVEWSTLLFFAALFVVMEALSRLELVWYIVNMTQDAINSVDEQHRLLVAVVLVLWISALSSSIIDNIPFTTVMIQVVTDIANNAEMKLPLQPLVYALALGACLGGNGTLIGASANVVTAGLSEQHGYRFSFYDFFKVGFPVMILTTSIATIYLLICHAWLEWND</sequence>
<keyword evidence="4 7" id="KW-1133">Transmembrane helix</keyword>
<feature type="transmembrane region" description="Helical" evidence="7">
    <location>
        <begin position="151"/>
        <end position="170"/>
    </location>
</feature>
<dbReference type="STRING" id="407821.A0A087V0C7"/>
<evidence type="ECO:0000256" key="3">
    <source>
        <dbReference type="ARBA" id="ARBA00022692"/>
    </source>
</evidence>
<comment type="subcellular location">
    <subcellularLocation>
        <location evidence="1">Membrane</location>
        <topology evidence="1">Multi-pass membrane protein</topology>
    </subcellularLocation>
</comment>
<protein>
    <submittedName>
        <fullName evidence="9">P protein</fullName>
    </submittedName>
</protein>
<feature type="transmembrane region" description="Helical" evidence="7">
    <location>
        <begin position="595"/>
        <end position="612"/>
    </location>
</feature>
<evidence type="ECO:0000259" key="8">
    <source>
        <dbReference type="Pfam" id="PF03600"/>
    </source>
</evidence>
<feature type="transmembrane region" description="Helical" evidence="7">
    <location>
        <begin position="784"/>
        <end position="807"/>
    </location>
</feature>
<feature type="transmembrane region" description="Helical" evidence="7">
    <location>
        <begin position="618"/>
        <end position="639"/>
    </location>
</feature>
<keyword evidence="3 7" id="KW-0812">Transmembrane</keyword>
<feature type="compositionally biased region" description="Polar residues" evidence="6">
    <location>
        <begin position="41"/>
        <end position="67"/>
    </location>
</feature>
<name>A0A087V0C7_STEMI</name>